<evidence type="ECO:0000259" key="2">
    <source>
        <dbReference type="Pfam" id="PF01298"/>
    </source>
</evidence>
<dbReference type="EMBL" id="AGCM01000008">
    <property type="protein sequence ID" value="EHM56022.1"/>
    <property type="molecule type" value="Genomic_DNA"/>
</dbReference>
<sequence length="276" mass="29099">MQYRNYLAAAVTLGILAACGGNDNKNGDNPAADGRPVAPAAGTPSSPSNLGSWTLPPKPDNSGDNGSGGGSGGGGKGGGNAGNGSLDADWKKSINKLRINDQEIELLAPNITRGSGGFFKGEDDSYKKIVGNNLHNALYGMVYDKQRGSYHTFFQGPSPQQVPTTLPKKGEARYSGLTVHQAEGADMQEGLAEFNVNFTTKDVTGRISVPGKIDPIGLKARINNNTFSGYSDERTFTNGSFYGQNAAEMSGVYEKYSQTQAGEREFRGAFGATKRP</sequence>
<comment type="caution">
    <text evidence="3">The sequence shown here is derived from an EMBL/GenBank/DDBJ whole genome shotgun (WGS) entry which is preliminary data.</text>
</comment>
<evidence type="ECO:0000313" key="4">
    <source>
        <dbReference type="Proteomes" id="UP000004750"/>
    </source>
</evidence>
<accession>G9ZBN3</accession>
<gene>
    <name evidence="3" type="ORF">HMPREF9080_00157</name>
</gene>
<dbReference type="Gene3D" id="2.40.160.90">
    <property type="match status" value="1"/>
</dbReference>
<dbReference type="HOGENOM" id="CLU_908171_0_0_6"/>
<feature type="region of interest" description="Disordered" evidence="1">
    <location>
        <begin position="22"/>
        <end position="87"/>
    </location>
</feature>
<dbReference type="SUPFAM" id="SSF56925">
    <property type="entry name" value="OMPA-like"/>
    <property type="match status" value="1"/>
</dbReference>
<feature type="compositionally biased region" description="Gly residues" evidence="1">
    <location>
        <begin position="65"/>
        <end position="82"/>
    </location>
</feature>
<feature type="domain" description="Transferrin-binding protein B C-lobe/N-lobe beta-barrel" evidence="2">
    <location>
        <begin position="166"/>
        <end position="274"/>
    </location>
</feature>
<reference evidence="3 4" key="1">
    <citation type="submission" date="2011-08" db="EMBL/GenBank/DDBJ databases">
        <authorList>
            <person name="Weinstock G."/>
            <person name="Sodergren E."/>
            <person name="Clifton S."/>
            <person name="Fulton L."/>
            <person name="Fulton B."/>
            <person name="Courtney L."/>
            <person name="Fronick C."/>
            <person name="Harrison M."/>
            <person name="Strong C."/>
            <person name="Farmer C."/>
            <person name="Delahaunty K."/>
            <person name="Markovic C."/>
            <person name="Hall O."/>
            <person name="Minx P."/>
            <person name="Tomlinson C."/>
            <person name="Mitreva M."/>
            <person name="Hou S."/>
            <person name="Chen J."/>
            <person name="Wollam A."/>
            <person name="Pepin K.H."/>
            <person name="Johnson M."/>
            <person name="Bhonagiri V."/>
            <person name="Zhang X."/>
            <person name="Suruliraj S."/>
            <person name="Warren W."/>
            <person name="Chinwalla A."/>
            <person name="Mardis E.R."/>
            <person name="Wilson R.K."/>
        </authorList>
    </citation>
    <scope>NUCLEOTIDE SEQUENCE [LARGE SCALE GENOMIC DNA]</scope>
    <source>
        <strain evidence="3 4">F0432</strain>
    </source>
</reference>
<feature type="compositionally biased region" description="Polar residues" evidence="1">
    <location>
        <begin position="43"/>
        <end position="52"/>
    </location>
</feature>
<proteinExistence type="predicted"/>
<dbReference type="Proteomes" id="UP000004750">
    <property type="component" value="Unassembled WGS sequence"/>
</dbReference>
<name>G9ZBN3_9GAMM</name>
<dbReference type="STRING" id="797473.HMPREF9080_00157"/>
<evidence type="ECO:0000256" key="1">
    <source>
        <dbReference type="SAM" id="MobiDB-lite"/>
    </source>
</evidence>
<dbReference type="RefSeq" id="WP_006984187.1">
    <property type="nucleotide sequence ID" value="NZ_JH417881.1"/>
</dbReference>
<organism evidence="3 4">
    <name type="scientific">Cardiobacterium valvarum F0432</name>
    <dbReference type="NCBI Taxonomy" id="797473"/>
    <lineage>
        <taxon>Bacteria</taxon>
        <taxon>Pseudomonadati</taxon>
        <taxon>Pseudomonadota</taxon>
        <taxon>Gammaproteobacteria</taxon>
        <taxon>Cardiobacteriales</taxon>
        <taxon>Cardiobacteriaceae</taxon>
        <taxon>Cardiobacterium</taxon>
    </lineage>
</organism>
<evidence type="ECO:0000313" key="3">
    <source>
        <dbReference type="EMBL" id="EHM56022.1"/>
    </source>
</evidence>
<protein>
    <recommendedName>
        <fullName evidence="2">Transferrin-binding protein B C-lobe/N-lobe beta-barrel domain-containing protein</fullName>
    </recommendedName>
</protein>
<dbReference type="InterPro" id="IPR011250">
    <property type="entry name" value="OMP/PagP_B-barrel"/>
</dbReference>
<dbReference type="InterPro" id="IPR001677">
    <property type="entry name" value="TbpB_B_D"/>
</dbReference>
<dbReference type="AlphaFoldDB" id="G9ZBN3"/>
<dbReference type="PROSITE" id="PS51257">
    <property type="entry name" value="PROKAR_LIPOPROTEIN"/>
    <property type="match status" value="1"/>
</dbReference>
<dbReference type="Pfam" id="PF01298">
    <property type="entry name" value="TbpB_B_D"/>
    <property type="match status" value="1"/>
</dbReference>